<reference evidence="4 5" key="1">
    <citation type="submission" date="2016-10" db="EMBL/GenBank/DDBJ databases">
        <authorList>
            <person name="de Groot N.N."/>
        </authorList>
    </citation>
    <scope>NUCLEOTIDE SEQUENCE [LARGE SCALE GENOMIC DNA]</scope>
    <source>
        <strain evidence="4 5">CPCC 202699</strain>
    </source>
</reference>
<evidence type="ECO:0000313" key="5">
    <source>
        <dbReference type="Proteomes" id="UP000199515"/>
    </source>
</evidence>
<feature type="region of interest" description="Disordered" evidence="1">
    <location>
        <begin position="122"/>
        <end position="157"/>
    </location>
</feature>
<accession>A0A1H3AWE1</accession>
<evidence type="ECO:0000313" key="4">
    <source>
        <dbReference type="EMBL" id="SDX33139.1"/>
    </source>
</evidence>
<evidence type="ECO:0008006" key="6">
    <source>
        <dbReference type="Google" id="ProtNLM"/>
    </source>
</evidence>
<gene>
    <name evidence="4" type="ORF">SAMN05421504_1021061</name>
</gene>
<keyword evidence="2" id="KW-0472">Membrane</keyword>
<dbReference type="AlphaFoldDB" id="A0A1H3AWE1"/>
<feature type="transmembrane region" description="Helical" evidence="2">
    <location>
        <begin position="160"/>
        <end position="181"/>
    </location>
</feature>
<dbReference type="EMBL" id="FNON01000002">
    <property type="protein sequence ID" value="SDX33139.1"/>
    <property type="molecule type" value="Genomic_DNA"/>
</dbReference>
<sequence length="188" mass="18851">MIRKSVVIAGMAAGFALLSPVAALAGDHVVDHNLKVSVSGSTVTLQGSCAKPNEQAQGHYGVRNGHEPIGIEAMKANGTKQTLSFKGVKPGKYIAWMFCDSDSAPNGGSISGKLVDFTVGAPKPATETKAPQTKAPQVAEKPKGAPQTGGGAEAADDAGIGTAAAGAAAALAIGGGGFFALRRRASRR</sequence>
<evidence type="ECO:0000256" key="1">
    <source>
        <dbReference type="SAM" id="MobiDB-lite"/>
    </source>
</evidence>
<dbReference type="STRING" id="589385.SAMN05421504_1021061"/>
<evidence type="ECO:0000256" key="3">
    <source>
        <dbReference type="SAM" id="SignalP"/>
    </source>
</evidence>
<feature type="chain" id="PRO_5011770872" description="Gram-positive cocci surface proteins LPxTG domain-containing protein" evidence="3">
    <location>
        <begin position="26"/>
        <end position="188"/>
    </location>
</feature>
<keyword evidence="2" id="KW-0812">Transmembrane</keyword>
<keyword evidence="3" id="KW-0732">Signal</keyword>
<evidence type="ECO:0000256" key="2">
    <source>
        <dbReference type="SAM" id="Phobius"/>
    </source>
</evidence>
<keyword evidence="5" id="KW-1185">Reference proteome</keyword>
<keyword evidence="2" id="KW-1133">Transmembrane helix</keyword>
<feature type="signal peptide" evidence="3">
    <location>
        <begin position="1"/>
        <end position="25"/>
    </location>
</feature>
<organism evidence="4 5">
    <name type="scientific">Amycolatopsis xylanica</name>
    <dbReference type="NCBI Taxonomy" id="589385"/>
    <lineage>
        <taxon>Bacteria</taxon>
        <taxon>Bacillati</taxon>
        <taxon>Actinomycetota</taxon>
        <taxon>Actinomycetes</taxon>
        <taxon>Pseudonocardiales</taxon>
        <taxon>Pseudonocardiaceae</taxon>
        <taxon>Amycolatopsis</taxon>
    </lineage>
</organism>
<dbReference type="Proteomes" id="UP000199515">
    <property type="component" value="Unassembled WGS sequence"/>
</dbReference>
<proteinExistence type="predicted"/>
<protein>
    <recommendedName>
        <fullName evidence="6">Gram-positive cocci surface proteins LPxTG domain-containing protein</fullName>
    </recommendedName>
</protein>
<name>A0A1H3AWE1_9PSEU</name>